<accession>A0AAD7CIC2</accession>
<evidence type="ECO:0000256" key="1">
    <source>
        <dbReference type="SAM" id="MobiDB-lite"/>
    </source>
</evidence>
<keyword evidence="3" id="KW-1185">Reference proteome</keyword>
<reference evidence="2" key="1">
    <citation type="submission" date="2023-03" db="EMBL/GenBank/DDBJ databases">
        <title>Massive genome expansion in bonnet fungi (Mycena s.s.) driven by repeated elements and novel gene families across ecological guilds.</title>
        <authorList>
            <consortium name="Lawrence Berkeley National Laboratory"/>
            <person name="Harder C.B."/>
            <person name="Miyauchi S."/>
            <person name="Viragh M."/>
            <person name="Kuo A."/>
            <person name="Thoen E."/>
            <person name="Andreopoulos B."/>
            <person name="Lu D."/>
            <person name="Skrede I."/>
            <person name="Drula E."/>
            <person name="Henrissat B."/>
            <person name="Morin E."/>
            <person name="Kohler A."/>
            <person name="Barry K."/>
            <person name="LaButti K."/>
            <person name="Morin E."/>
            <person name="Salamov A."/>
            <person name="Lipzen A."/>
            <person name="Mereny Z."/>
            <person name="Hegedus B."/>
            <person name="Baldrian P."/>
            <person name="Stursova M."/>
            <person name="Weitz H."/>
            <person name="Taylor A."/>
            <person name="Grigoriev I.V."/>
            <person name="Nagy L.G."/>
            <person name="Martin F."/>
            <person name="Kauserud H."/>
        </authorList>
    </citation>
    <scope>NUCLEOTIDE SEQUENCE</scope>
    <source>
        <strain evidence="2">9284</strain>
    </source>
</reference>
<protein>
    <submittedName>
        <fullName evidence="2">Uncharacterized protein</fullName>
    </submittedName>
</protein>
<dbReference type="EMBL" id="JARKIF010000001">
    <property type="protein sequence ID" value="KAJ7649924.1"/>
    <property type="molecule type" value="Genomic_DNA"/>
</dbReference>
<evidence type="ECO:0000313" key="2">
    <source>
        <dbReference type="EMBL" id="KAJ7649924.1"/>
    </source>
</evidence>
<proteinExistence type="predicted"/>
<feature type="region of interest" description="Disordered" evidence="1">
    <location>
        <begin position="1"/>
        <end position="61"/>
    </location>
</feature>
<feature type="compositionally biased region" description="Basic and acidic residues" evidence="1">
    <location>
        <begin position="1"/>
        <end position="10"/>
    </location>
</feature>
<dbReference type="AlphaFoldDB" id="A0AAD7CIC2"/>
<sequence>MSRNHNEKSKPIPIAPSPFPRARARSQSVSSSSDSSGSPSSPTEIPTPLSTSATSPKVNIASPGTSPILSYFLAQSPTKTPGTFPFRKFGSATAPVFEEDEPDAKEVPVASHARRASTAVAGRFAQQQPLPNAHNERGQGLLRRLSLSSNTFMAPTDGKRSPPLAPPNTAVSPTDASQMPFGTKPRRSATLSSTEGRPRRAPSPMGERILKGHFDGFN</sequence>
<organism evidence="2 3">
    <name type="scientific">Roridomyces roridus</name>
    <dbReference type="NCBI Taxonomy" id="1738132"/>
    <lineage>
        <taxon>Eukaryota</taxon>
        <taxon>Fungi</taxon>
        <taxon>Dikarya</taxon>
        <taxon>Basidiomycota</taxon>
        <taxon>Agaricomycotina</taxon>
        <taxon>Agaricomycetes</taxon>
        <taxon>Agaricomycetidae</taxon>
        <taxon>Agaricales</taxon>
        <taxon>Marasmiineae</taxon>
        <taxon>Mycenaceae</taxon>
        <taxon>Roridomyces</taxon>
    </lineage>
</organism>
<dbReference type="Proteomes" id="UP001221142">
    <property type="component" value="Unassembled WGS sequence"/>
</dbReference>
<gene>
    <name evidence="2" type="ORF">FB45DRAFT_886349</name>
</gene>
<comment type="caution">
    <text evidence="2">The sequence shown here is derived from an EMBL/GenBank/DDBJ whole genome shotgun (WGS) entry which is preliminary data.</text>
</comment>
<name>A0AAD7CIC2_9AGAR</name>
<feature type="region of interest" description="Disordered" evidence="1">
    <location>
        <begin position="94"/>
        <end position="218"/>
    </location>
</feature>
<evidence type="ECO:0000313" key="3">
    <source>
        <dbReference type="Proteomes" id="UP001221142"/>
    </source>
</evidence>
<feature type="compositionally biased region" description="Basic and acidic residues" evidence="1">
    <location>
        <begin position="208"/>
        <end position="218"/>
    </location>
</feature>
<feature type="compositionally biased region" description="Low complexity" evidence="1">
    <location>
        <begin position="26"/>
        <end position="52"/>
    </location>
</feature>